<gene>
    <name evidence="1" type="ORF">G3A44_11070</name>
</gene>
<dbReference type="EMBL" id="JAAGOH010000011">
    <property type="protein sequence ID" value="NDY91727.1"/>
    <property type="molecule type" value="Genomic_DNA"/>
</dbReference>
<dbReference type="GO" id="GO:0043683">
    <property type="term" value="P:type IV pilus assembly"/>
    <property type="evidence" value="ECO:0007669"/>
    <property type="project" value="InterPro"/>
</dbReference>
<comment type="caution">
    <text evidence="1">The sequence shown here is derived from an EMBL/GenBank/DDBJ whole genome shotgun (WGS) entry which is preliminary data.</text>
</comment>
<dbReference type="AlphaFoldDB" id="A0A7C9TLP2"/>
<evidence type="ECO:0000313" key="2">
    <source>
        <dbReference type="Proteomes" id="UP000484255"/>
    </source>
</evidence>
<accession>A0A7C9TLP2</accession>
<dbReference type="Proteomes" id="UP000484255">
    <property type="component" value="Unassembled WGS sequence"/>
</dbReference>
<proteinExistence type="predicted"/>
<protein>
    <recommendedName>
        <fullName evidence="3">Pilus assembly protein PilW</fullName>
    </recommendedName>
</protein>
<keyword evidence="2" id="KW-1185">Reference proteome</keyword>
<dbReference type="InterPro" id="IPR032092">
    <property type="entry name" value="PilW"/>
</dbReference>
<evidence type="ECO:0000313" key="1">
    <source>
        <dbReference type="EMBL" id="NDY91727.1"/>
    </source>
</evidence>
<reference evidence="1 2" key="1">
    <citation type="submission" date="2020-02" db="EMBL/GenBank/DDBJ databases">
        <title>Ideonella bacterium strain TBM-1.</title>
        <authorList>
            <person name="Chen W.-M."/>
        </authorList>
    </citation>
    <scope>NUCLEOTIDE SEQUENCE [LARGE SCALE GENOMIC DNA]</scope>
    <source>
        <strain evidence="1 2">TBM-1</strain>
    </source>
</reference>
<sequence>MVELMVSVTIGLFVVAAMFLAYSNSGGTSRQANIVIRMSEDAALAFNVLRQQVSLAGFSMPVGVNAGQTALTKRFNSRGVFGCDGAFEDMDADIDTLACDEAAGAAPDSLAVAFEADAFNSVLTADGSPVDCIGNGIPLVPGADYWVSYSRFYVSNGTLFCRGSGNAGGQALIDNVQEVSYQFGVAKAGEHRASYYDTAGNLDAAAWSRVVTVRVCLVLRSAEPILEGVSVANPNTYQGCDPFADPVDMGAADRRLYRAFTSTIAVNNRLLRQPS</sequence>
<evidence type="ECO:0008006" key="3">
    <source>
        <dbReference type="Google" id="ProtNLM"/>
    </source>
</evidence>
<name>A0A7C9TLP2_9BURK</name>
<organism evidence="1 2">
    <name type="scientific">Ideonella livida</name>
    <dbReference type="NCBI Taxonomy" id="2707176"/>
    <lineage>
        <taxon>Bacteria</taxon>
        <taxon>Pseudomonadati</taxon>
        <taxon>Pseudomonadota</taxon>
        <taxon>Betaproteobacteria</taxon>
        <taxon>Burkholderiales</taxon>
        <taxon>Sphaerotilaceae</taxon>
        <taxon>Ideonella</taxon>
    </lineage>
</organism>
<dbReference type="Pfam" id="PF16074">
    <property type="entry name" value="PilW"/>
    <property type="match status" value="1"/>
</dbReference>